<organism evidence="4 5">
    <name type="scientific">Streptomyces canarius</name>
    <dbReference type="NCBI Taxonomy" id="285453"/>
    <lineage>
        <taxon>Bacteria</taxon>
        <taxon>Bacillati</taxon>
        <taxon>Actinomycetota</taxon>
        <taxon>Actinomycetes</taxon>
        <taxon>Kitasatosporales</taxon>
        <taxon>Streptomycetaceae</taxon>
        <taxon>Streptomyces</taxon>
    </lineage>
</organism>
<keyword evidence="3" id="KW-0812">Transmembrane</keyword>
<feature type="compositionally biased region" description="Basic and acidic residues" evidence="2">
    <location>
        <begin position="204"/>
        <end position="220"/>
    </location>
</feature>
<comment type="caution">
    <text evidence="4">The sequence shown here is derived from an EMBL/GenBank/DDBJ whole genome shotgun (WGS) entry which is preliminary data.</text>
</comment>
<dbReference type="EMBL" id="BMVN01000102">
    <property type="protein sequence ID" value="GHA75126.1"/>
    <property type="molecule type" value="Genomic_DNA"/>
</dbReference>
<reference evidence="5" key="1">
    <citation type="journal article" date="2019" name="Int. J. Syst. Evol. Microbiol.">
        <title>The Global Catalogue of Microorganisms (GCM) 10K type strain sequencing project: providing services to taxonomists for standard genome sequencing and annotation.</title>
        <authorList>
            <consortium name="The Broad Institute Genomics Platform"/>
            <consortium name="The Broad Institute Genome Sequencing Center for Infectious Disease"/>
            <person name="Wu L."/>
            <person name="Ma J."/>
        </authorList>
    </citation>
    <scope>NUCLEOTIDE SEQUENCE [LARGE SCALE GENOMIC DNA]</scope>
    <source>
        <strain evidence="5">JCM 4733</strain>
    </source>
</reference>
<sequence>MDAVQGAVFVLAGGLIWVLWRRYRYPGKWTFTFSLRYESEREHLAEARRRLRDIKQEAHRQESKAQAELDTHRASYERKVHVLEQRIAALHNPGLGDRLDQLGELTLFEHIVLVESADERKPIPLAELDVRFDTGQRNHSVYLTQPDQQVHRAKYPHYPATEEQEQRFDEDQVRDFAVRIQNTVARENAFRADLPQQLAQAQQELKRARDDTVSKDEADARLSQLRARHRDDPRLKEAQEALERARERWQALTGHLPPA</sequence>
<dbReference type="Proteomes" id="UP000653644">
    <property type="component" value="Unassembled WGS sequence"/>
</dbReference>
<feature type="transmembrane region" description="Helical" evidence="3">
    <location>
        <begin position="6"/>
        <end position="23"/>
    </location>
</feature>
<accession>A0ABQ3DB97</accession>
<gene>
    <name evidence="4" type="ORF">GCM10010345_91800</name>
</gene>
<evidence type="ECO:0000256" key="2">
    <source>
        <dbReference type="SAM" id="MobiDB-lite"/>
    </source>
</evidence>
<protein>
    <submittedName>
        <fullName evidence="4">Uncharacterized protein</fullName>
    </submittedName>
</protein>
<keyword evidence="1" id="KW-0175">Coiled coil</keyword>
<evidence type="ECO:0000256" key="3">
    <source>
        <dbReference type="SAM" id="Phobius"/>
    </source>
</evidence>
<feature type="compositionally biased region" description="Basic and acidic residues" evidence="2">
    <location>
        <begin position="229"/>
        <end position="249"/>
    </location>
</feature>
<name>A0ABQ3DB97_9ACTN</name>
<feature type="region of interest" description="Disordered" evidence="2">
    <location>
        <begin position="202"/>
        <end position="259"/>
    </location>
</feature>
<feature type="coiled-coil region" evidence="1">
    <location>
        <begin position="37"/>
        <end position="64"/>
    </location>
</feature>
<proteinExistence type="predicted"/>
<keyword evidence="3" id="KW-1133">Transmembrane helix</keyword>
<evidence type="ECO:0000313" key="4">
    <source>
        <dbReference type="EMBL" id="GHA75126.1"/>
    </source>
</evidence>
<keyword evidence="5" id="KW-1185">Reference proteome</keyword>
<evidence type="ECO:0000256" key="1">
    <source>
        <dbReference type="SAM" id="Coils"/>
    </source>
</evidence>
<keyword evidence="3" id="KW-0472">Membrane</keyword>
<dbReference type="RefSeq" id="WP_189895105.1">
    <property type="nucleotide sequence ID" value="NZ_BMVN01000102.1"/>
</dbReference>
<evidence type="ECO:0000313" key="5">
    <source>
        <dbReference type="Proteomes" id="UP000653644"/>
    </source>
</evidence>